<protein>
    <submittedName>
        <fullName evidence="2">Uncharacterized protein</fullName>
    </submittedName>
</protein>
<name>A0A1Y4LR76_9FIRM</name>
<reference evidence="3" key="1">
    <citation type="submission" date="2017-04" db="EMBL/GenBank/DDBJ databases">
        <title>Function of individual gut microbiota members based on whole genome sequencing of pure cultures obtained from chicken caecum.</title>
        <authorList>
            <person name="Medvecky M."/>
            <person name="Cejkova D."/>
            <person name="Polansky O."/>
            <person name="Karasova D."/>
            <person name="Kubasova T."/>
            <person name="Cizek A."/>
            <person name="Rychlik I."/>
        </authorList>
    </citation>
    <scope>NUCLEOTIDE SEQUENCE [LARGE SCALE GENOMIC DNA]</scope>
    <source>
        <strain evidence="3">An179</strain>
    </source>
</reference>
<dbReference type="AlphaFoldDB" id="A0A1Y4LR76"/>
<comment type="caution">
    <text evidence="2">The sequence shown here is derived from an EMBL/GenBank/DDBJ whole genome shotgun (WGS) entry which is preliminary data.</text>
</comment>
<sequence length="116" mass="13363">MNNKEHKEFTPEELEEIRAYAEQEAAAPDEYRFSNPDPYAKPEPAPEGQPRRFWFDAEGHIRVKNLSAFWLPELTLQREIGGTVYSVTGSYEGTETLDRKLKRIMEQNAGEMEGQA</sequence>
<evidence type="ECO:0000313" key="2">
    <source>
        <dbReference type="EMBL" id="OUP58089.1"/>
    </source>
</evidence>
<dbReference type="EMBL" id="NFKL01000010">
    <property type="protein sequence ID" value="OUP58089.1"/>
    <property type="molecule type" value="Genomic_DNA"/>
</dbReference>
<evidence type="ECO:0000256" key="1">
    <source>
        <dbReference type="SAM" id="MobiDB-lite"/>
    </source>
</evidence>
<dbReference type="Proteomes" id="UP000195326">
    <property type="component" value="Unassembled WGS sequence"/>
</dbReference>
<accession>A0A1Y4LR76</accession>
<organism evidence="2 3">
    <name type="scientific">Butyricicoccus pullicaecorum</name>
    <dbReference type="NCBI Taxonomy" id="501571"/>
    <lineage>
        <taxon>Bacteria</taxon>
        <taxon>Bacillati</taxon>
        <taxon>Bacillota</taxon>
        <taxon>Clostridia</taxon>
        <taxon>Eubacteriales</taxon>
        <taxon>Butyricicoccaceae</taxon>
        <taxon>Butyricicoccus</taxon>
    </lineage>
</organism>
<proteinExistence type="predicted"/>
<evidence type="ECO:0000313" key="3">
    <source>
        <dbReference type="Proteomes" id="UP000195326"/>
    </source>
</evidence>
<gene>
    <name evidence="2" type="ORF">B5F15_07900</name>
</gene>
<dbReference type="RefSeq" id="WP_071431030.1">
    <property type="nucleotide sequence ID" value="NZ_NFKL01000010.1"/>
</dbReference>
<feature type="region of interest" description="Disordered" evidence="1">
    <location>
        <begin position="22"/>
        <end position="51"/>
    </location>
</feature>